<dbReference type="SUPFAM" id="SSF88659">
    <property type="entry name" value="Sigma3 and sigma4 domains of RNA polymerase sigma factors"/>
    <property type="match status" value="1"/>
</dbReference>
<dbReference type="GO" id="GO:0006352">
    <property type="term" value="P:DNA-templated transcription initiation"/>
    <property type="evidence" value="ECO:0007669"/>
    <property type="project" value="InterPro"/>
</dbReference>
<evidence type="ECO:0000259" key="5">
    <source>
        <dbReference type="Pfam" id="PF08281"/>
    </source>
</evidence>
<dbReference type="EMBL" id="BONZ01000149">
    <property type="protein sequence ID" value="GIH21638.1"/>
    <property type="molecule type" value="Genomic_DNA"/>
</dbReference>
<evidence type="ECO:0000313" key="7">
    <source>
        <dbReference type="Proteomes" id="UP000642748"/>
    </source>
</evidence>
<keyword evidence="3" id="KW-0731">Sigma factor</keyword>
<accession>A0A8J3R4Q2</accession>
<keyword evidence="4" id="KW-0804">Transcription</keyword>
<evidence type="ECO:0000256" key="4">
    <source>
        <dbReference type="ARBA" id="ARBA00023163"/>
    </source>
</evidence>
<dbReference type="Gene3D" id="1.10.10.10">
    <property type="entry name" value="Winged helix-like DNA-binding domain superfamily/Winged helix DNA-binding domain"/>
    <property type="match status" value="1"/>
</dbReference>
<dbReference type="PANTHER" id="PTHR30173">
    <property type="entry name" value="SIGMA 19 FACTOR"/>
    <property type="match status" value="1"/>
</dbReference>
<dbReference type="SUPFAM" id="SSF54427">
    <property type="entry name" value="NTF2-like"/>
    <property type="match status" value="1"/>
</dbReference>
<dbReference type="InterPro" id="IPR052704">
    <property type="entry name" value="ECF_Sigma-70_Domain"/>
</dbReference>
<dbReference type="GO" id="GO:0016987">
    <property type="term" value="F:sigma factor activity"/>
    <property type="evidence" value="ECO:0007669"/>
    <property type="project" value="UniProtKB-KW"/>
</dbReference>
<evidence type="ECO:0000256" key="1">
    <source>
        <dbReference type="ARBA" id="ARBA00010641"/>
    </source>
</evidence>
<dbReference type="Pfam" id="PF08281">
    <property type="entry name" value="Sigma70_r4_2"/>
    <property type="match status" value="1"/>
</dbReference>
<dbReference type="InterPro" id="IPR013324">
    <property type="entry name" value="RNA_pol_sigma_r3/r4-like"/>
</dbReference>
<feature type="domain" description="RNA polymerase sigma factor 70 region 4 type 2" evidence="5">
    <location>
        <begin position="4"/>
        <end position="52"/>
    </location>
</feature>
<dbReference type="PANTHER" id="PTHR30173:SF36">
    <property type="entry name" value="ECF RNA POLYMERASE SIGMA FACTOR SIGJ"/>
    <property type="match status" value="1"/>
</dbReference>
<comment type="similarity">
    <text evidence="1">Belongs to the sigma-70 factor family. ECF subfamily.</text>
</comment>
<dbReference type="Proteomes" id="UP000642748">
    <property type="component" value="Unassembled WGS sequence"/>
</dbReference>
<protein>
    <recommendedName>
        <fullName evidence="5">RNA polymerase sigma factor 70 region 4 type 2 domain-containing protein</fullName>
    </recommendedName>
</protein>
<dbReference type="CDD" id="cd06171">
    <property type="entry name" value="Sigma70_r4"/>
    <property type="match status" value="1"/>
</dbReference>
<sequence>MAMLVLQTLSPLERAVFVLKEAFGFTYPQISDAIGRSDQAVRQLAHRARQHIRAGQPRFDADRKVSRTVTERFMQAAIGGDLAALLSVLAPEVALVADSGGKAPGPRHPIHGAERVARFFAATAVNIPTGTRMRIVDINGEPGALTLLGATPYAAFSLHVDARTERIQTIHLISNPDKLTRLELDNQRAV</sequence>
<dbReference type="InterPro" id="IPR032710">
    <property type="entry name" value="NTF2-like_dom_sf"/>
</dbReference>
<dbReference type="InterPro" id="IPR036388">
    <property type="entry name" value="WH-like_DNA-bd_sf"/>
</dbReference>
<keyword evidence="2" id="KW-0805">Transcription regulation</keyword>
<proteinExistence type="inferred from homology"/>
<evidence type="ECO:0000313" key="6">
    <source>
        <dbReference type="EMBL" id="GIH21638.1"/>
    </source>
</evidence>
<dbReference type="Gene3D" id="3.10.450.50">
    <property type="match status" value="1"/>
</dbReference>
<keyword evidence="7" id="KW-1185">Reference proteome</keyword>
<reference evidence="6" key="1">
    <citation type="submission" date="2021-01" db="EMBL/GenBank/DDBJ databases">
        <title>Whole genome shotgun sequence of Rugosimonospora africana NBRC 104875.</title>
        <authorList>
            <person name="Komaki H."/>
            <person name="Tamura T."/>
        </authorList>
    </citation>
    <scope>NUCLEOTIDE SEQUENCE</scope>
    <source>
        <strain evidence="6">NBRC 104875</strain>
    </source>
</reference>
<evidence type="ECO:0000256" key="2">
    <source>
        <dbReference type="ARBA" id="ARBA00023015"/>
    </source>
</evidence>
<dbReference type="RefSeq" id="WP_203925008.1">
    <property type="nucleotide sequence ID" value="NZ_BONZ01000149.1"/>
</dbReference>
<dbReference type="GO" id="GO:0003677">
    <property type="term" value="F:DNA binding"/>
    <property type="evidence" value="ECO:0007669"/>
    <property type="project" value="InterPro"/>
</dbReference>
<comment type="caution">
    <text evidence="6">The sequence shown here is derived from an EMBL/GenBank/DDBJ whole genome shotgun (WGS) entry which is preliminary data.</text>
</comment>
<evidence type="ECO:0000256" key="3">
    <source>
        <dbReference type="ARBA" id="ARBA00023082"/>
    </source>
</evidence>
<name>A0A8J3R4Q2_9ACTN</name>
<dbReference type="InterPro" id="IPR013249">
    <property type="entry name" value="RNA_pol_sigma70_r4_t2"/>
</dbReference>
<organism evidence="6 7">
    <name type="scientific">Rugosimonospora africana</name>
    <dbReference type="NCBI Taxonomy" id="556532"/>
    <lineage>
        <taxon>Bacteria</taxon>
        <taxon>Bacillati</taxon>
        <taxon>Actinomycetota</taxon>
        <taxon>Actinomycetes</taxon>
        <taxon>Micromonosporales</taxon>
        <taxon>Micromonosporaceae</taxon>
        <taxon>Rugosimonospora</taxon>
    </lineage>
</organism>
<gene>
    <name evidence="6" type="ORF">Raf01_98100</name>
</gene>
<dbReference type="AlphaFoldDB" id="A0A8J3R4Q2"/>